<gene>
    <name evidence="2" type="ORF">METZ01_LOCUS237045</name>
</gene>
<feature type="region of interest" description="Disordered" evidence="1">
    <location>
        <begin position="21"/>
        <end position="46"/>
    </location>
</feature>
<protein>
    <submittedName>
        <fullName evidence="2">Uncharacterized protein</fullName>
    </submittedName>
</protein>
<evidence type="ECO:0000256" key="1">
    <source>
        <dbReference type="SAM" id="MobiDB-lite"/>
    </source>
</evidence>
<dbReference type="AlphaFoldDB" id="A0A382HCJ8"/>
<accession>A0A382HCJ8</accession>
<name>A0A382HCJ8_9ZZZZ</name>
<feature type="non-terminal residue" evidence="2">
    <location>
        <position position="1"/>
    </location>
</feature>
<reference evidence="2" key="1">
    <citation type="submission" date="2018-05" db="EMBL/GenBank/DDBJ databases">
        <authorList>
            <person name="Lanie J.A."/>
            <person name="Ng W.-L."/>
            <person name="Kazmierczak K.M."/>
            <person name="Andrzejewski T.M."/>
            <person name="Davidsen T.M."/>
            <person name="Wayne K.J."/>
            <person name="Tettelin H."/>
            <person name="Glass J.I."/>
            <person name="Rusch D."/>
            <person name="Podicherti R."/>
            <person name="Tsui H.-C.T."/>
            <person name="Winkler M.E."/>
        </authorList>
    </citation>
    <scope>NUCLEOTIDE SEQUENCE</scope>
</reference>
<organism evidence="2">
    <name type="scientific">marine metagenome</name>
    <dbReference type="NCBI Taxonomy" id="408172"/>
    <lineage>
        <taxon>unclassified sequences</taxon>
        <taxon>metagenomes</taxon>
        <taxon>ecological metagenomes</taxon>
    </lineage>
</organism>
<dbReference type="EMBL" id="UINC01060077">
    <property type="protein sequence ID" value="SVB84191.1"/>
    <property type="molecule type" value="Genomic_DNA"/>
</dbReference>
<sequence length="59" mass="6119">VDTHTPTGAPKEVMVKVTKAEDGGIGGSGTWLPATRGMTPGGENKTMKRFLKGGFISNT</sequence>
<proteinExistence type="predicted"/>
<evidence type="ECO:0000313" key="2">
    <source>
        <dbReference type="EMBL" id="SVB84191.1"/>
    </source>
</evidence>